<comment type="caution">
    <text evidence="3">The sequence shown here is derived from an EMBL/GenBank/DDBJ whole genome shotgun (WGS) entry which is preliminary data.</text>
</comment>
<dbReference type="InterPro" id="IPR050904">
    <property type="entry name" value="Adhesion/Biosynth-related"/>
</dbReference>
<keyword evidence="1" id="KW-0732">Signal</keyword>
<evidence type="ECO:0000259" key="2">
    <source>
        <dbReference type="PROSITE" id="PS50213"/>
    </source>
</evidence>
<evidence type="ECO:0000313" key="3">
    <source>
        <dbReference type="EMBL" id="GIY69511.1"/>
    </source>
</evidence>
<feature type="signal peptide" evidence="1">
    <location>
        <begin position="1"/>
        <end position="24"/>
    </location>
</feature>
<feature type="domain" description="FAS1" evidence="2">
    <location>
        <begin position="65"/>
        <end position="189"/>
    </location>
</feature>
<keyword evidence="4" id="KW-1185">Reference proteome</keyword>
<feature type="chain" id="PRO_5043674663" evidence="1">
    <location>
        <begin position="25"/>
        <end position="221"/>
    </location>
</feature>
<dbReference type="GO" id="GO:0030198">
    <property type="term" value="P:extracellular matrix organization"/>
    <property type="evidence" value="ECO:0007669"/>
    <property type="project" value="TreeGrafter"/>
</dbReference>
<evidence type="ECO:0000256" key="1">
    <source>
        <dbReference type="SAM" id="SignalP"/>
    </source>
</evidence>
<proteinExistence type="predicted"/>
<dbReference type="SUPFAM" id="SSF82153">
    <property type="entry name" value="FAS1 domain"/>
    <property type="match status" value="1"/>
</dbReference>
<sequence length="221" mass="24632">MEKMQGILKISVVACILGISSTLGAGGPSLQAHQSVKSSYVRPQAASLETLESLGASEVEYVDGPLAPLYDFLIQRRLHRFCKLLRDAGLEDAIDSFRANGHLLHLPAGRHLDEMKRNPQLLRDFVLYHFVTGDFSSSQILNEMLVNSVQGAPLRFNVYGNVMTVSGAQILESDLEFELGKVYIIDHPLYPIPTSDIVSYLRTNNNRLYTLTGHGTHRLYF</sequence>
<dbReference type="Proteomes" id="UP001054945">
    <property type="component" value="Unassembled WGS sequence"/>
</dbReference>
<gene>
    <name evidence="3" type="primary">TGFBI_0</name>
    <name evidence="3" type="ORF">CEXT_565431</name>
</gene>
<dbReference type="PANTHER" id="PTHR10900:SF124">
    <property type="entry name" value="FI05614P"/>
    <property type="match status" value="1"/>
</dbReference>
<dbReference type="GO" id="GO:0007155">
    <property type="term" value="P:cell adhesion"/>
    <property type="evidence" value="ECO:0007669"/>
    <property type="project" value="TreeGrafter"/>
</dbReference>
<dbReference type="PANTHER" id="PTHR10900">
    <property type="entry name" value="PERIOSTIN-RELATED"/>
    <property type="match status" value="1"/>
</dbReference>
<protein>
    <submittedName>
        <fullName evidence="3">Transforming growth factor-beta-induced protein ig-h3</fullName>
    </submittedName>
</protein>
<dbReference type="Gene3D" id="2.30.180.10">
    <property type="entry name" value="FAS1 domain"/>
    <property type="match status" value="1"/>
</dbReference>
<dbReference type="GO" id="GO:0031012">
    <property type="term" value="C:extracellular matrix"/>
    <property type="evidence" value="ECO:0007669"/>
    <property type="project" value="TreeGrafter"/>
</dbReference>
<name>A0AAV4VI05_CAEEX</name>
<dbReference type="InterPro" id="IPR000782">
    <property type="entry name" value="FAS1_domain"/>
</dbReference>
<dbReference type="SMART" id="SM00554">
    <property type="entry name" value="FAS1"/>
    <property type="match status" value="1"/>
</dbReference>
<dbReference type="AlphaFoldDB" id="A0AAV4VI05"/>
<dbReference type="GO" id="GO:0050839">
    <property type="term" value="F:cell adhesion molecule binding"/>
    <property type="evidence" value="ECO:0007669"/>
    <property type="project" value="TreeGrafter"/>
</dbReference>
<dbReference type="InterPro" id="IPR036378">
    <property type="entry name" value="FAS1_dom_sf"/>
</dbReference>
<dbReference type="EMBL" id="BPLR01014545">
    <property type="protein sequence ID" value="GIY69511.1"/>
    <property type="molecule type" value="Genomic_DNA"/>
</dbReference>
<organism evidence="3 4">
    <name type="scientific">Caerostris extrusa</name>
    <name type="common">Bark spider</name>
    <name type="synonym">Caerostris bankana</name>
    <dbReference type="NCBI Taxonomy" id="172846"/>
    <lineage>
        <taxon>Eukaryota</taxon>
        <taxon>Metazoa</taxon>
        <taxon>Ecdysozoa</taxon>
        <taxon>Arthropoda</taxon>
        <taxon>Chelicerata</taxon>
        <taxon>Arachnida</taxon>
        <taxon>Araneae</taxon>
        <taxon>Araneomorphae</taxon>
        <taxon>Entelegynae</taxon>
        <taxon>Araneoidea</taxon>
        <taxon>Araneidae</taxon>
        <taxon>Caerostris</taxon>
    </lineage>
</organism>
<evidence type="ECO:0000313" key="4">
    <source>
        <dbReference type="Proteomes" id="UP001054945"/>
    </source>
</evidence>
<dbReference type="PROSITE" id="PS50213">
    <property type="entry name" value="FAS1"/>
    <property type="match status" value="1"/>
</dbReference>
<accession>A0AAV4VI05</accession>
<dbReference type="Pfam" id="PF02469">
    <property type="entry name" value="Fasciclin"/>
    <property type="match status" value="1"/>
</dbReference>
<dbReference type="GO" id="GO:0005615">
    <property type="term" value="C:extracellular space"/>
    <property type="evidence" value="ECO:0007669"/>
    <property type="project" value="TreeGrafter"/>
</dbReference>
<reference evidence="3 4" key="1">
    <citation type="submission" date="2021-06" db="EMBL/GenBank/DDBJ databases">
        <title>Caerostris extrusa draft genome.</title>
        <authorList>
            <person name="Kono N."/>
            <person name="Arakawa K."/>
        </authorList>
    </citation>
    <scope>NUCLEOTIDE SEQUENCE [LARGE SCALE GENOMIC DNA]</scope>
</reference>
<feature type="non-terminal residue" evidence="3">
    <location>
        <position position="221"/>
    </location>
</feature>